<feature type="region of interest" description="Disordered" evidence="1">
    <location>
        <begin position="1"/>
        <end position="24"/>
    </location>
</feature>
<dbReference type="Proteomes" id="UP000735302">
    <property type="component" value="Unassembled WGS sequence"/>
</dbReference>
<dbReference type="EMBL" id="BLXT01004835">
    <property type="protein sequence ID" value="GFO17545.1"/>
    <property type="molecule type" value="Genomic_DNA"/>
</dbReference>
<accession>A0AAV4BAB6</accession>
<reference evidence="2 3" key="1">
    <citation type="journal article" date="2021" name="Elife">
        <title>Chloroplast acquisition without the gene transfer in kleptoplastic sea slugs, Plakobranchus ocellatus.</title>
        <authorList>
            <person name="Maeda T."/>
            <person name="Takahashi S."/>
            <person name="Yoshida T."/>
            <person name="Shimamura S."/>
            <person name="Takaki Y."/>
            <person name="Nagai Y."/>
            <person name="Toyoda A."/>
            <person name="Suzuki Y."/>
            <person name="Arimoto A."/>
            <person name="Ishii H."/>
            <person name="Satoh N."/>
            <person name="Nishiyama T."/>
            <person name="Hasebe M."/>
            <person name="Maruyama T."/>
            <person name="Minagawa J."/>
            <person name="Obokata J."/>
            <person name="Shigenobu S."/>
        </authorList>
    </citation>
    <scope>NUCLEOTIDE SEQUENCE [LARGE SCALE GENOMIC DNA]</scope>
</reference>
<evidence type="ECO:0000313" key="3">
    <source>
        <dbReference type="Proteomes" id="UP000735302"/>
    </source>
</evidence>
<dbReference type="AlphaFoldDB" id="A0AAV4BAB6"/>
<evidence type="ECO:0000256" key="1">
    <source>
        <dbReference type="SAM" id="MobiDB-lite"/>
    </source>
</evidence>
<name>A0AAV4BAB6_9GAST</name>
<comment type="caution">
    <text evidence="2">The sequence shown here is derived from an EMBL/GenBank/DDBJ whole genome shotgun (WGS) entry which is preliminary data.</text>
</comment>
<feature type="compositionally biased region" description="Polar residues" evidence="1">
    <location>
        <begin position="82"/>
        <end position="92"/>
    </location>
</feature>
<gene>
    <name evidence="2" type="ORF">PoB_004405000</name>
</gene>
<feature type="region of interest" description="Disordered" evidence="1">
    <location>
        <begin position="64"/>
        <end position="92"/>
    </location>
</feature>
<proteinExistence type="predicted"/>
<sequence length="112" mass="12186">MFTDVDSEGPDRGTPAGNRRPARGLMGANAVAGLDPAIDENSTVIPTLARLNLCGARVLNTGTDERHLARPKASSHRKTQKTHQQATYHSGSSRWLDQRSLFLLISYAIFLA</sequence>
<feature type="compositionally biased region" description="Basic residues" evidence="1">
    <location>
        <begin position="69"/>
        <end position="81"/>
    </location>
</feature>
<organism evidence="2 3">
    <name type="scientific">Plakobranchus ocellatus</name>
    <dbReference type="NCBI Taxonomy" id="259542"/>
    <lineage>
        <taxon>Eukaryota</taxon>
        <taxon>Metazoa</taxon>
        <taxon>Spiralia</taxon>
        <taxon>Lophotrochozoa</taxon>
        <taxon>Mollusca</taxon>
        <taxon>Gastropoda</taxon>
        <taxon>Heterobranchia</taxon>
        <taxon>Euthyneura</taxon>
        <taxon>Panpulmonata</taxon>
        <taxon>Sacoglossa</taxon>
        <taxon>Placobranchoidea</taxon>
        <taxon>Plakobranchidae</taxon>
        <taxon>Plakobranchus</taxon>
    </lineage>
</organism>
<keyword evidence="3" id="KW-1185">Reference proteome</keyword>
<protein>
    <submittedName>
        <fullName evidence="2">Uncharacterized protein</fullName>
    </submittedName>
</protein>
<evidence type="ECO:0000313" key="2">
    <source>
        <dbReference type="EMBL" id="GFO17545.1"/>
    </source>
</evidence>